<dbReference type="Gene3D" id="2.70.98.10">
    <property type="match status" value="1"/>
</dbReference>
<protein>
    <submittedName>
        <fullName evidence="1">Galactose mutarotase</fullName>
    </submittedName>
</protein>
<proteinExistence type="predicted"/>
<reference evidence="1 2" key="1">
    <citation type="submission" date="2017-05" db="EMBL/GenBank/DDBJ databases">
        <authorList>
            <person name="Varghese N."/>
            <person name="Submissions S."/>
        </authorList>
    </citation>
    <scope>NUCLEOTIDE SEQUENCE [LARGE SCALE GENOMIC DNA]</scope>
    <source>
        <strain evidence="1 2">DSM 29734</strain>
    </source>
</reference>
<organism evidence="1 2">
    <name type="scientific">Shimia sagamensis</name>
    <dbReference type="NCBI Taxonomy" id="1566352"/>
    <lineage>
        <taxon>Bacteria</taxon>
        <taxon>Pseudomonadati</taxon>
        <taxon>Pseudomonadota</taxon>
        <taxon>Alphaproteobacteria</taxon>
        <taxon>Rhodobacterales</taxon>
        <taxon>Roseobacteraceae</taxon>
    </lineage>
</organism>
<accession>A0ABY1NXY7</accession>
<dbReference type="Pfam" id="PF01263">
    <property type="entry name" value="Aldose_epim"/>
    <property type="match status" value="1"/>
</dbReference>
<name>A0ABY1NXY7_9RHOB</name>
<dbReference type="CDD" id="cd09024">
    <property type="entry name" value="Aldose_epim_lacX"/>
    <property type="match status" value="1"/>
</dbReference>
<dbReference type="InterPro" id="IPR014718">
    <property type="entry name" value="GH-type_carb-bd"/>
</dbReference>
<dbReference type="InterPro" id="IPR037481">
    <property type="entry name" value="LacX"/>
</dbReference>
<comment type="caution">
    <text evidence="1">The sequence shown here is derived from an EMBL/GenBank/DDBJ whole genome shotgun (WGS) entry which is preliminary data.</text>
</comment>
<gene>
    <name evidence="1" type="ORF">SAMN06265373_103539</name>
</gene>
<dbReference type="EMBL" id="FXTY01000003">
    <property type="protein sequence ID" value="SMP20499.1"/>
    <property type="molecule type" value="Genomic_DNA"/>
</dbReference>
<dbReference type="InterPro" id="IPR008183">
    <property type="entry name" value="Aldose_1/G6P_1-epimerase"/>
</dbReference>
<dbReference type="PANTHER" id="PTHR11122">
    <property type="entry name" value="APOSPORY-ASSOCIATED PROTEIN C-RELATED"/>
    <property type="match status" value="1"/>
</dbReference>
<dbReference type="SUPFAM" id="SSF74650">
    <property type="entry name" value="Galactose mutarotase-like"/>
    <property type="match status" value="1"/>
</dbReference>
<sequence length="289" mass="31557">MTSDCTLSNDHLSLSVAEMGAEMQYLRTQSGMDLLWDGDPAYWTGRAPVLFPIVGRAVDDRIAVGEHSADMAQHGIARRRAFALEEQSKLHCRHVLRADPETRAQYPFDFALYLTHALSNATLTVTARVENLSETEMPFGFGFHPAFHWPLPGAETQPHLVQLQSGSSPTQQPLQSDGLLMPNREDGPFRKGCLGITEPLFKDGALVFPNGTEALRYGAKDGPGLSFTFHNLPDLALWKPVDAPFLCVEPWHGTASLVGDGPQIAERPNSVMLAAGEAAEFGYSVTAEI</sequence>
<dbReference type="PANTHER" id="PTHR11122:SF13">
    <property type="entry name" value="GLUCOSE-6-PHOSPHATE 1-EPIMERASE"/>
    <property type="match status" value="1"/>
</dbReference>
<dbReference type="RefSeq" id="WP_283425961.1">
    <property type="nucleotide sequence ID" value="NZ_FXTY01000003.1"/>
</dbReference>
<evidence type="ECO:0000313" key="2">
    <source>
        <dbReference type="Proteomes" id="UP001157961"/>
    </source>
</evidence>
<evidence type="ECO:0000313" key="1">
    <source>
        <dbReference type="EMBL" id="SMP20499.1"/>
    </source>
</evidence>
<keyword evidence="2" id="KW-1185">Reference proteome</keyword>
<dbReference type="InterPro" id="IPR011013">
    <property type="entry name" value="Gal_mutarotase_sf_dom"/>
</dbReference>
<dbReference type="Proteomes" id="UP001157961">
    <property type="component" value="Unassembled WGS sequence"/>
</dbReference>